<feature type="compositionally biased region" description="Polar residues" evidence="5">
    <location>
        <begin position="226"/>
        <end position="244"/>
    </location>
</feature>
<feature type="region of interest" description="Disordered" evidence="5">
    <location>
        <begin position="67"/>
        <end position="129"/>
    </location>
</feature>
<evidence type="ECO:0000256" key="3">
    <source>
        <dbReference type="ARBA" id="ARBA00023125"/>
    </source>
</evidence>
<dbReference type="GO" id="GO:0051382">
    <property type="term" value="P:kinetochore assembly"/>
    <property type="evidence" value="ECO:0007669"/>
    <property type="project" value="InterPro"/>
</dbReference>
<feature type="compositionally biased region" description="Basic residues" evidence="5">
    <location>
        <begin position="357"/>
        <end position="371"/>
    </location>
</feature>
<dbReference type="SUPFAM" id="SSF51182">
    <property type="entry name" value="RmlC-like cupins"/>
    <property type="match status" value="1"/>
</dbReference>
<dbReference type="Pfam" id="PF11699">
    <property type="entry name" value="CENP-C_C"/>
    <property type="match status" value="1"/>
</dbReference>
<feature type="compositionally biased region" description="Polar residues" evidence="5">
    <location>
        <begin position="70"/>
        <end position="92"/>
    </location>
</feature>
<comment type="caution">
    <text evidence="7">The sequence shown here is derived from an EMBL/GenBank/DDBJ whole genome shotgun (WGS) entry which is preliminary data.</text>
</comment>
<dbReference type="GO" id="GO:0000776">
    <property type="term" value="C:kinetochore"/>
    <property type="evidence" value="ECO:0007669"/>
    <property type="project" value="InterPro"/>
</dbReference>
<organism evidence="7 8">
    <name type="scientific">Cryptotermes secundus</name>
    <dbReference type="NCBI Taxonomy" id="105785"/>
    <lineage>
        <taxon>Eukaryota</taxon>
        <taxon>Metazoa</taxon>
        <taxon>Ecdysozoa</taxon>
        <taxon>Arthropoda</taxon>
        <taxon>Hexapoda</taxon>
        <taxon>Insecta</taxon>
        <taxon>Pterygota</taxon>
        <taxon>Neoptera</taxon>
        <taxon>Polyneoptera</taxon>
        <taxon>Dictyoptera</taxon>
        <taxon>Blattodea</taxon>
        <taxon>Blattoidea</taxon>
        <taxon>Termitoidae</taxon>
        <taxon>Kalotermitidae</taxon>
        <taxon>Cryptotermitinae</taxon>
        <taxon>Cryptotermes</taxon>
    </lineage>
</organism>
<dbReference type="PANTHER" id="PTHR16684:SF11">
    <property type="entry name" value="CENTROMERE PROTEIN C"/>
    <property type="match status" value="1"/>
</dbReference>
<feature type="compositionally biased region" description="Polar residues" evidence="5">
    <location>
        <begin position="118"/>
        <end position="129"/>
    </location>
</feature>
<comment type="similarity">
    <text evidence="2">Belongs to the CENP-C/MIF2 family.</text>
</comment>
<dbReference type="InterPro" id="IPR028386">
    <property type="entry name" value="CENP-C/Mif2/cnp3"/>
</dbReference>
<name>A0A2J7PT15_9NEOP</name>
<dbReference type="EMBL" id="NEVH01021921">
    <property type="protein sequence ID" value="PNF19478.1"/>
    <property type="molecule type" value="Genomic_DNA"/>
</dbReference>
<dbReference type="PANTHER" id="PTHR16684">
    <property type="entry name" value="CENTROMERE PROTEIN C"/>
    <property type="match status" value="1"/>
</dbReference>
<dbReference type="InterPro" id="IPR011051">
    <property type="entry name" value="RmlC_Cupin_sf"/>
</dbReference>
<dbReference type="OrthoDB" id="1939643at2759"/>
<evidence type="ECO:0000256" key="5">
    <source>
        <dbReference type="SAM" id="MobiDB-lite"/>
    </source>
</evidence>
<gene>
    <name evidence="7" type="ORF">B7P43_G02342</name>
</gene>
<dbReference type="InParanoid" id="A0A2J7PT15"/>
<dbReference type="GO" id="GO:0051455">
    <property type="term" value="P:spindle attachment to meiosis I kinetochore"/>
    <property type="evidence" value="ECO:0007669"/>
    <property type="project" value="TreeGrafter"/>
</dbReference>
<sequence>MTTGLAVTKKRFAPVLASLLSSSSDISGLPPDSDEDIVQKQQDVVKPQRLVDDDQIVGHRLVSGTAVHGANSSKTNVNTWPSPIVSQLPEQQNKSHKRNTKPKRKDLRKSKRGDDTSQGRQRALQKNSTTVIHKTTLFADKEEGLMIRQSVGAGTFQKNSHANPGKKILPLQNSFHIITDSEEENNEKETNKNAKACRTGSLKGLSPVKSTQDINTMKSVNARVVTSTPLQRQRSSGDGVSSLPSPILPDVPPLTVKIKRTGTSQTSLAESEKMTASAQKGSGYPAVISDEKIKSDARKRTRISRNLYKDGDGDTALFSAEKQSELRFGPSQNSPGRSSKRFNSVTAENRGACNSRKSSRLRAKTRKKKRTGQVNKENKMTSRKQYLKNQVEISVEGNASDEKKSSRNQGMKRNVEDVADGKSRIESSNIGEITQRNKVAKKTWQEKKTSKLVPRLNSSEQKKFRISAVPEQKTKRQSVSESEIDLRRSKRKRVKRLEYWRGERIQYKVGADFCREVAGIDSGFPSRQWVGAAKPSVQYQKEGFQFPQKDIKGTCSRKMVLVPYGNANCELECFSTLRVESDNTGYQEQNFTVLTGLEVPGMSAGFVEVAPFCESYSIVDSNLVFHISVGTPIVTIHETTRNMKKGEFFFVPQGVHYSVRNDAGRKVVLIFTKYDN</sequence>
<evidence type="ECO:0000313" key="7">
    <source>
        <dbReference type="EMBL" id="PNF19478.1"/>
    </source>
</evidence>
<feature type="compositionally biased region" description="Polar residues" evidence="5">
    <location>
        <begin position="330"/>
        <end position="347"/>
    </location>
</feature>
<dbReference type="Proteomes" id="UP000235965">
    <property type="component" value="Unassembled WGS sequence"/>
</dbReference>
<dbReference type="AlphaFoldDB" id="A0A2J7PT15"/>
<accession>A0A2J7PT15</accession>
<dbReference type="STRING" id="105785.A0A2J7PT15"/>
<feature type="compositionally biased region" description="Polar residues" evidence="5">
    <location>
        <begin position="261"/>
        <end position="280"/>
    </location>
</feature>
<evidence type="ECO:0000259" key="6">
    <source>
        <dbReference type="Pfam" id="PF11699"/>
    </source>
</evidence>
<protein>
    <recommendedName>
        <fullName evidence="6">Mif2/CENP-C cupin domain-containing protein</fullName>
    </recommendedName>
</protein>
<feature type="region of interest" description="Disordered" evidence="5">
    <location>
        <begin position="321"/>
        <end position="420"/>
    </location>
</feature>
<evidence type="ECO:0000256" key="2">
    <source>
        <dbReference type="ARBA" id="ARBA00010291"/>
    </source>
</evidence>
<feature type="domain" description="Mif2/CENP-C cupin" evidence="6">
    <location>
        <begin position="600"/>
        <end position="672"/>
    </location>
</feature>
<dbReference type="GO" id="GO:0005634">
    <property type="term" value="C:nucleus"/>
    <property type="evidence" value="ECO:0007669"/>
    <property type="project" value="UniProtKB-SubCell"/>
</dbReference>
<feature type="region of interest" description="Disordered" evidence="5">
    <location>
        <begin position="226"/>
        <end position="283"/>
    </location>
</feature>
<evidence type="ECO:0000256" key="4">
    <source>
        <dbReference type="ARBA" id="ARBA00023242"/>
    </source>
</evidence>
<dbReference type="Gene3D" id="2.60.120.10">
    <property type="entry name" value="Jelly Rolls"/>
    <property type="match status" value="1"/>
</dbReference>
<keyword evidence="3" id="KW-0238">DNA-binding</keyword>
<evidence type="ECO:0000313" key="8">
    <source>
        <dbReference type="Proteomes" id="UP000235965"/>
    </source>
</evidence>
<evidence type="ECO:0000256" key="1">
    <source>
        <dbReference type="ARBA" id="ARBA00004123"/>
    </source>
</evidence>
<proteinExistence type="inferred from homology"/>
<dbReference type="InterPro" id="IPR014710">
    <property type="entry name" value="RmlC-like_jellyroll"/>
</dbReference>
<dbReference type="GO" id="GO:0051315">
    <property type="term" value="P:attachment of mitotic spindle microtubules to kinetochore"/>
    <property type="evidence" value="ECO:0007669"/>
    <property type="project" value="TreeGrafter"/>
</dbReference>
<keyword evidence="8" id="KW-1185">Reference proteome</keyword>
<reference evidence="7 8" key="1">
    <citation type="submission" date="2017-12" db="EMBL/GenBank/DDBJ databases">
        <title>Hemimetabolous genomes reveal molecular basis of termite eusociality.</title>
        <authorList>
            <person name="Harrison M.C."/>
            <person name="Jongepier E."/>
            <person name="Robertson H.M."/>
            <person name="Arning N."/>
            <person name="Bitard-Feildel T."/>
            <person name="Chao H."/>
            <person name="Childers C.P."/>
            <person name="Dinh H."/>
            <person name="Doddapaneni H."/>
            <person name="Dugan S."/>
            <person name="Gowin J."/>
            <person name="Greiner C."/>
            <person name="Han Y."/>
            <person name="Hu H."/>
            <person name="Hughes D.S.T."/>
            <person name="Huylmans A.-K."/>
            <person name="Kemena C."/>
            <person name="Kremer L.P.M."/>
            <person name="Lee S.L."/>
            <person name="Lopez-Ezquerra A."/>
            <person name="Mallet L."/>
            <person name="Monroy-Kuhn J.M."/>
            <person name="Moser A."/>
            <person name="Murali S.C."/>
            <person name="Muzny D.M."/>
            <person name="Otani S."/>
            <person name="Piulachs M.-D."/>
            <person name="Poelchau M."/>
            <person name="Qu J."/>
            <person name="Schaub F."/>
            <person name="Wada-Katsumata A."/>
            <person name="Worley K.C."/>
            <person name="Xie Q."/>
            <person name="Ylla G."/>
            <person name="Poulsen M."/>
            <person name="Gibbs R.A."/>
            <person name="Schal C."/>
            <person name="Richards S."/>
            <person name="Belles X."/>
            <person name="Korb J."/>
            <person name="Bornberg-Bauer E."/>
        </authorList>
    </citation>
    <scope>NUCLEOTIDE SEQUENCE [LARGE SCALE GENOMIC DNA]</scope>
    <source>
        <tissue evidence="7">Whole body</tissue>
    </source>
</reference>
<dbReference type="InterPro" id="IPR025974">
    <property type="entry name" value="Mif2/CENP-C_cupin"/>
</dbReference>
<keyword evidence="4" id="KW-0539">Nucleus</keyword>
<dbReference type="GO" id="GO:0019237">
    <property type="term" value="F:centromeric DNA binding"/>
    <property type="evidence" value="ECO:0007669"/>
    <property type="project" value="InterPro"/>
</dbReference>
<feature type="compositionally biased region" description="Basic residues" evidence="5">
    <location>
        <begin position="94"/>
        <end position="111"/>
    </location>
</feature>
<comment type="subcellular location">
    <subcellularLocation>
        <location evidence="1">Nucleus</location>
    </subcellularLocation>
</comment>